<sequence length="80" mass="8925">MLAELSRREKEANIKPDPDIDIYMKAATTEGQEATVVTDYTLKVLGLDVCADTMVGDEMIRVFLVDKGSVLQQVHRINSK</sequence>
<gene>
    <name evidence="1" type="primary">PDR1_16</name>
    <name evidence="1" type="ORF">CFP56_001289</name>
</gene>
<dbReference type="AlphaFoldDB" id="A0AAW0IMG8"/>
<dbReference type="EMBL" id="PKMF04000992">
    <property type="protein sequence ID" value="KAK7815633.1"/>
    <property type="molecule type" value="Genomic_DNA"/>
</dbReference>
<dbReference type="PANTHER" id="PTHR48040">
    <property type="entry name" value="PLEIOTROPIC DRUG RESISTANCE PROTEIN 1-LIKE ISOFORM X1"/>
    <property type="match status" value="1"/>
</dbReference>
<dbReference type="Proteomes" id="UP000237347">
    <property type="component" value="Unassembled WGS sequence"/>
</dbReference>
<protein>
    <submittedName>
        <fullName evidence="1">Pleiotropic drug resistance protein 1</fullName>
    </submittedName>
</protein>
<organism evidence="1 2">
    <name type="scientific">Quercus suber</name>
    <name type="common">Cork oak</name>
    <dbReference type="NCBI Taxonomy" id="58331"/>
    <lineage>
        <taxon>Eukaryota</taxon>
        <taxon>Viridiplantae</taxon>
        <taxon>Streptophyta</taxon>
        <taxon>Embryophyta</taxon>
        <taxon>Tracheophyta</taxon>
        <taxon>Spermatophyta</taxon>
        <taxon>Magnoliopsida</taxon>
        <taxon>eudicotyledons</taxon>
        <taxon>Gunneridae</taxon>
        <taxon>Pentapetalae</taxon>
        <taxon>rosids</taxon>
        <taxon>fabids</taxon>
        <taxon>Fagales</taxon>
        <taxon>Fagaceae</taxon>
        <taxon>Quercus</taxon>
    </lineage>
</organism>
<keyword evidence="2" id="KW-1185">Reference proteome</keyword>
<accession>A0AAW0IMG8</accession>
<name>A0AAW0IMG8_QUESU</name>
<proteinExistence type="predicted"/>
<dbReference type="PANTHER" id="PTHR48040:SF45">
    <property type="entry name" value="PLEIOTROPIC DRUG RESISTANCE PROTEIN 1-LIKE"/>
    <property type="match status" value="1"/>
</dbReference>
<comment type="caution">
    <text evidence="1">The sequence shown here is derived from an EMBL/GenBank/DDBJ whole genome shotgun (WGS) entry which is preliminary data.</text>
</comment>
<reference evidence="1 2" key="1">
    <citation type="journal article" date="2018" name="Sci. Data">
        <title>The draft genome sequence of cork oak.</title>
        <authorList>
            <person name="Ramos A.M."/>
            <person name="Usie A."/>
            <person name="Barbosa P."/>
            <person name="Barros P.M."/>
            <person name="Capote T."/>
            <person name="Chaves I."/>
            <person name="Simoes F."/>
            <person name="Abreu I."/>
            <person name="Carrasquinho I."/>
            <person name="Faro C."/>
            <person name="Guimaraes J.B."/>
            <person name="Mendonca D."/>
            <person name="Nobrega F."/>
            <person name="Rodrigues L."/>
            <person name="Saibo N.J.M."/>
            <person name="Varela M.C."/>
            <person name="Egas C."/>
            <person name="Matos J."/>
            <person name="Miguel C.M."/>
            <person name="Oliveira M.M."/>
            <person name="Ricardo C.P."/>
            <person name="Goncalves S."/>
        </authorList>
    </citation>
    <scope>NUCLEOTIDE SEQUENCE [LARGE SCALE GENOMIC DNA]</scope>
    <source>
        <strain evidence="2">cv. HL8</strain>
    </source>
</reference>
<evidence type="ECO:0000313" key="1">
    <source>
        <dbReference type="EMBL" id="KAK7815633.1"/>
    </source>
</evidence>
<evidence type="ECO:0000313" key="2">
    <source>
        <dbReference type="Proteomes" id="UP000237347"/>
    </source>
</evidence>